<dbReference type="NCBIfam" id="TIGR00431">
    <property type="entry name" value="TruB"/>
    <property type="match status" value="1"/>
</dbReference>
<keyword evidence="3 5" id="KW-0819">tRNA processing</keyword>
<keyword evidence="9" id="KW-1185">Reference proteome</keyword>
<reference evidence="9" key="1">
    <citation type="submission" date="2017-04" db="EMBL/GenBank/DDBJ databases">
        <authorList>
            <person name="Varghese N."/>
            <person name="Submissions S."/>
        </authorList>
    </citation>
    <scope>NUCLEOTIDE SEQUENCE [LARGE SCALE GENOMIC DNA]</scope>
    <source>
        <strain evidence="9">DSM 9293</strain>
    </source>
</reference>
<evidence type="ECO:0000313" key="9">
    <source>
        <dbReference type="Proteomes" id="UP000192660"/>
    </source>
</evidence>
<dbReference type="STRING" id="28034.BFX07_13115"/>
<gene>
    <name evidence="5" type="primary">truB</name>
    <name evidence="8" type="ORF">SAMN00768000_2906</name>
</gene>
<dbReference type="GO" id="GO:0031119">
    <property type="term" value="P:tRNA pseudouridine synthesis"/>
    <property type="evidence" value="ECO:0007669"/>
    <property type="project" value="UniProtKB-UniRule"/>
</dbReference>
<feature type="domain" description="Pseudouridine synthase II N-terminal" evidence="6">
    <location>
        <begin position="24"/>
        <end position="172"/>
    </location>
</feature>
<dbReference type="RefSeq" id="WP_037913453.1">
    <property type="nucleotide sequence ID" value="NZ_FWWY01000001.1"/>
</dbReference>
<accession>A0A1W1WJX0</accession>
<evidence type="ECO:0000259" key="7">
    <source>
        <dbReference type="Pfam" id="PF16198"/>
    </source>
</evidence>
<dbReference type="Pfam" id="PF16198">
    <property type="entry name" value="TruB_C_2"/>
    <property type="match status" value="1"/>
</dbReference>
<dbReference type="HAMAP" id="MF_01080">
    <property type="entry name" value="TruB_bact"/>
    <property type="match status" value="1"/>
</dbReference>
<dbReference type="GO" id="GO:1990481">
    <property type="term" value="P:mRNA pseudouridine synthesis"/>
    <property type="evidence" value="ECO:0007669"/>
    <property type="project" value="TreeGrafter"/>
</dbReference>
<dbReference type="InterPro" id="IPR002501">
    <property type="entry name" value="PsdUridine_synth_N"/>
</dbReference>
<dbReference type="SUPFAM" id="SSF55120">
    <property type="entry name" value="Pseudouridine synthase"/>
    <property type="match status" value="1"/>
</dbReference>
<feature type="active site" description="Nucleophile" evidence="5">
    <location>
        <position position="39"/>
    </location>
</feature>
<comment type="similarity">
    <text evidence="2 5">Belongs to the pseudouridine synthase TruB family. Type 1 subfamily.</text>
</comment>
<dbReference type="Pfam" id="PF01509">
    <property type="entry name" value="TruB_N"/>
    <property type="match status" value="1"/>
</dbReference>
<dbReference type="Gene3D" id="3.30.2350.10">
    <property type="entry name" value="Pseudouridine synthase"/>
    <property type="match status" value="1"/>
</dbReference>
<dbReference type="AlphaFoldDB" id="A0A1W1WJX0"/>
<evidence type="ECO:0000256" key="5">
    <source>
        <dbReference type="HAMAP-Rule" id="MF_01080"/>
    </source>
</evidence>
<evidence type="ECO:0000256" key="2">
    <source>
        <dbReference type="ARBA" id="ARBA00005642"/>
    </source>
</evidence>
<organism evidence="8 9">
    <name type="scientific">Sulfobacillus thermosulfidooxidans (strain DSM 9293 / VKM B-1269 / AT-1)</name>
    <dbReference type="NCBI Taxonomy" id="929705"/>
    <lineage>
        <taxon>Bacteria</taxon>
        <taxon>Bacillati</taxon>
        <taxon>Bacillota</taxon>
        <taxon>Clostridia</taxon>
        <taxon>Eubacteriales</taxon>
        <taxon>Clostridiales Family XVII. Incertae Sedis</taxon>
        <taxon>Sulfobacillus</taxon>
    </lineage>
</organism>
<comment type="catalytic activity">
    <reaction evidence="1 5">
        <text>uridine(55) in tRNA = pseudouridine(55) in tRNA</text>
        <dbReference type="Rhea" id="RHEA:42532"/>
        <dbReference type="Rhea" id="RHEA-COMP:10101"/>
        <dbReference type="Rhea" id="RHEA-COMP:10102"/>
        <dbReference type="ChEBI" id="CHEBI:65314"/>
        <dbReference type="ChEBI" id="CHEBI:65315"/>
        <dbReference type="EC" id="5.4.99.25"/>
    </reaction>
</comment>
<dbReference type="GO" id="GO:0003723">
    <property type="term" value="F:RNA binding"/>
    <property type="evidence" value="ECO:0007669"/>
    <property type="project" value="InterPro"/>
</dbReference>
<dbReference type="OrthoDB" id="9802309at2"/>
<evidence type="ECO:0000256" key="4">
    <source>
        <dbReference type="ARBA" id="ARBA00023235"/>
    </source>
</evidence>
<comment type="function">
    <text evidence="5">Responsible for synthesis of pseudouridine from uracil-55 in the psi GC loop of transfer RNAs.</text>
</comment>
<name>A0A1W1WJX0_SULTA</name>
<proteinExistence type="inferred from homology"/>
<dbReference type="PANTHER" id="PTHR13767">
    <property type="entry name" value="TRNA-PSEUDOURIDINE SYNTHASE"/>
    <property type="match status" value="1"/>
</dbReference>
<dbReference type="EC" id="5.4.99.25" evidence="5"/>
<dbReference type="GO" id="GO:0160148">
    <property type="term" value="F:tRNA pseudouridine(55) synthase activity"/>
    <property type="evidence" value="ECO:0007669"/>
    <property type="project" value="UniProtKB-EC"/>
</dbReference>
<dbReference type="CDD" id="cd02573">
    <property type="entry name" value="PseudoU_synth_EcTruB"/>
    <property type="match status" value="1"/>
</dbReference>
<evidence type="ECO:0000313" key="8">
    <source>
        <dbReference type="EMBL" id="SMC06601.1"/>
    </source>
</evidence>
<dbReference type="InterPro" id="IPR032819">
    <property type="entry name" value="TruB_C"/>
</dbReference>
<dbReference type="EMBL" id="FWWY01000001">
    <property type="protein sequence ID" value="SMC06601.1"/>
    <property type="molecule type" value="Genomic_DNA"/>
</dbReference>
<feature type="domain" description="tRNA pseudouridylate synthase B C-terminal" evidence="7">
    <location>
        <begin position="173"/>
        <end position="213"/>
    </location>
</feature>
<dbReference type="InterPro" id="IPR014780">
    <property type="entry name" value="tRNA_psdUridine_synth_TruB"/>
</dbReference>
<evidence type="ECO:0000256" key="3">
    <source>
        <dbReference type="ARBA" id="ARBA00022694"/>
    </source>
</evidence>
<dbReference type="Proteomes" id="UP000192660">
    <property type="component" value="Unassembled WGS sequence"/>
</dbReference>
<dbReference type="PANTHER" id="PTHR13767:SF2">
    <property type="entry name" value="PSEUDOURIDYLATE SYNTHASE TRUB1"/>
    <property type="match status" value="1"/>
</dbReference>
<protein>
    <recommendedName>
        <fullName evidence="5">tRNA pseudouridine synthase B</fullName>
        <ecNumber evidence="5">5.4.99.25</ecNumber>
    </recommendedName>
    <alternativeName>
        <fullName evidence="5">tRNA pseudouridine(55) synthase</fullName>
        <shortName evidence="5">Psi55 synthase</shortName>
    </alternativeName>
    <alternativeName>
        <fullName evidence="5">tRNA pseudouridylate synthase</fullName>
    </alternativeName>
    <alternativeName>
        <fullName evidence="5">tRNA-uridine isomerase</fullName>
    </alternativeName>
</protein>
<dbReference type="InterPro" id="IPR020103">
    <property type="entry name" value="PsdUridine_synth_cat_dom_sf"/>
</dbReference>
<keyword evidence="4 5" id="KW-0413">Isomerase</keyword>
<sequence>MPSGFLNVYKPVGMSSHQVIQEIRRITGQRQVGHAGTLDPMAEGVLPVAIGSYTRLLEWTNLQPKVYQAEMSFGAQTHSGDRAGYRVAESGPPYPNRDQIEEAILWLQGEIRQFPPQVSALKQNGRRAYDAVRQGESVWLGPRPTVIDHIRVVDGNNCSWTLEFIVGPGTYIRAIVRDLGFLLGQAATMRSLIRTRVGHFTVERAYHLEQIKNDPDWSRALLTGTAMLTIPSVAVNSQQRRDLIHGKYSGIPHLEDFHGIMGLTYEGQVVAVIEGPPWRFRKVLAKDE</sequence>
<evidence type="ECO:0000259" key="6">
    <source>
        <dbReference type="Pfam" id="PF01509"/>
    </source>
</evidence>
<evidence type="ECO:0000256" key="1">
    <source>
        <dbReference type="ARBA" id="ARBA00000385"/>
    </source>
</evidence>